<dbReference type="InterPro" id="IPR050527">
    <property type="entry name" value="Snail/Krueppel_Znf"/>
</dbReference>
<dbReference type="InterPro" id="IPR013087">
    <property type="entry name" value="Znf_C2H2_type"/>
</dbReference>
<evidence type="ECO:0000256" key="3">
    <source>
        <dbReference type="ARBA" id="ARBA00022771"/>
    </source>
</evidence>
<evidence type="ECO:0000256" key="7">
    <source>
        <dbReference type="PROSITE-ProRule" id="PRU00042"/>
    </source>
</evidence>
<dbReference type="GO" id="GO:0000978">
    <property type="term" value="F:RNA polymerase II cis-regulatory region sequence-specific DNA binding"/>
    <property type="evidence" value="ECO:0007669"/>
    <property type="project" value="TreeGrafter"/>
</dbReference>
<dbReference type="GO" id="GO:0005634">
    <property type="term" value="C:nucleus"/>
    <property type="evidence" value="ECO:0007669"/>
    <property type="project" value="UniProtKB-ARBA"/>
</dbReference>
<keyword evidence="10" id="KW-1185">Reference proteome</keyword>
<feature type="domain" description="C2H2-type" evidence="8">
    <location>
        <begin position="312"/>
        <end position="339"/>
    </location>
</feature>
<keyword evidence="5" id="KW-0539">Nucleus</keyword>
<evidence type="ECO:0000313" key="9">
    <source>
        <dbReference type="EMBL" id="GBP42728.1"/>
    </source>
</evidence>
<dbReference type="PROSITE" id="PS50157">
    <property type="entry name" value="ZINC_FINGER_C2H2_2"/>
    <property type="match status" value="7"/>
</dbReference>
<organism evidence="9 10">
    <name type="scientific">Eumeta variegata</name>
    <name type="common">Bagworm moth</name>
    <name type="synonym">Eumeta japonica</name>
    <dbReference type="NCBI Taxonomy" id="151549"/>
    <lineage>
        <taxon>Eukaryota</taxon>
        <taxon>Metazoa</taxon>
        <taxon>Ecdysozoa</taxon>
        <taxon>Arthropoda</taxon>
        <taxon>Hexapoda</taxon>
        <taxon>Insecta</taxon>
        <taxon>Pterygota</taxon>
        <taxon>Neoptera</taxon>
        <taxon>Endopterygota</taxon>
        <taxon>Lepidoptera</taxon>
        <taxon>Glossata</taxon>
        <taxon>Ditrysia</taxon>
        <taxon>Tineoidea</taxon>
        <taxon>Psychidae</taxon>
        <taxon>Oiketicinae</taxon>
        <taxon>Eumeta</taxon>
    </lineage>
</organism>
<evidence type="ECO:0000259" key="8">
    <source>
        <dbReference type="PROSITE" id="PS50157"/>
    </source>
</evidence>
<dbReference type="PROSITE" id="PS00028">
    <property type="entry name" value="ZINC_FINGER_C2H2_1"/>
    <property type="match status" value="9"/>
</dbReference>
<dbReference type="Gene3D" id="3.30.160.60">
    <property type="entry name" value="Classic Zinc Finger"/>
    <property type="match status" value="4"/>
</dbReference>
<feature type="domain" description="C2H2-type" evidence="8">
    <location>
        <begin position="169"/>
        <end position="191"/>
    </location>
</feature>
<feature type="domain" description="C2H2-type" evidence="8">
    <location>
        <begin position="52"/>
        <end position="80"/>
    </location>
</feature>
<evidence type="ECO:0000256" key="1">
    <source>
        <dbReference type="ARBA" id="ARBA00022723"/>
    </source>
</evidence>
<accession>A0A4C1VUC4</accession>
<dbReference type="InterPro" id="IPR036236">
    <property type="entry name" value="Znf_C2H2_sf"/>
</dbReference>
<evidence type="ECO:0000256" key="6">
    <source>
        <dbReference type="ARBA" id="ARBA00037948"/>
    </source>
</evidence>
<gene>
    <name evidence="9" type="primary">ZNF93</name>
    <name evidence="9" type="ORF">EVAR_23366_1</name>
</gene>
<comment type="caution">
    <text evidence="9">The sequence shown here is derived from an EMBL/GenBank/DDBJ whole genome shotgun (WGS) entry which is preliminary data.</text>
</comment>
<dbReference type="AlphaFoldDB" id="A0A4C1VUC4"/>
<dbReference type="OrthoDB" id="4748970at2759"/>
<dbReference type="PANTHER" id="PTHR24388:SF53">
    <property type="entry name" value="CHORION TRANSCRIPTION FACTOR CF2-RELATED"/>
    <property type="match status" value="1"/>
</dbReference>
<evidence type="ECO:0000256" key="2">
    <source>
        <dbReference type="ARBA" id="ARBA00022737"/>
    </source>
</evidence>
<comment type="similarity">
    <text evidence="6">Belongs to the snail C2H2-type zinc-finger protein family.</text>
</comment>
<dbReference type="GO" id="GO:0000981">
    <property type="term" value="F:DNA-binding transcription factor activity, RNA polymerase II-specific"/>
    <property type="evidence" value="ECO:0007669"/>
    <property type="project" value="TreeGrafter"/>
</dbReference>
<evidence type="ECO:0000313" key="10">
    <source>
        <dbReference type="Proteomes" id="UP000299102"/>
    </source>
</evidence>
<proteinExistence type="inferred from homology"/>
<dbReference type="Proteomes" id="UP000299102">
    <property type="component" value="Unassembled WGS sequence"/>
</dbReference>
<dbReference type="STRING" id="151549.A0A4C1VUC4"/>
<dbReference type="SUPFAM" id="SSF57667">
    <property type="entry name" value="beta-beta-alpha zinc fingers"/>
    <property type="match status" value="3"/>
</dbReference>
<sequence>MYLERRCVGASSRKKTSSSANSNEKEATIRNAVRLIQYSNMCPFRWNLQYQYKCFCCEKMFRDIKLLKVHTRSRHGIQEIKTKITRHCQSLHNVDISSLRCNECDVRLSDIVDLKRHLSEEHSMIMEPAEDVLVPFKLEDDVYKCALCPEQFQHLHSFNIHMNTHFKNFVCHICGAGFRCSNRMSMHLKRHGQRLHRCGACDVTFASSYKKQKHDVAVHDKKLRMKYPLCSERFHEYYARLAHQISVHNAERPKHECQFCHKQYLFRHRLQQHIRREHLKERNHACEECGRKFFARDMLKRHMISHNGAKIHECSFCKKSYARRGTLREHMKIHLNIRKWICNVCGEAFIQNCSLKNHLKKHR</sequence>
<evidence type="ECO:0000256" key="4">
    <source>
        <dbReference type="ARBA" id="ARBA00022833"/>
    </source>
</evidence>
<feature type="domain" description="C2H2-type" evidence="8">
    <location>
        <begin position="340"/>
        <end position="363"/>
    </location>
</feature>
<keyword evidence="2" id="KW-0677">Repeat</keyword>
<dbReference type="EMBL" id="BGZK01000423">
    <property type="protein sequence ID" value="GBP42728.1"/>
    <property type="molecule type" value="Genomic_DNA"/>
</dbReference>
<feature type="domain" description="C2H2-type" evidence="8">
    <location>
        <begin position="143"/>
        <end position="165"/>
    </location>
</feature>
<dbReference type="GO" id="GO:0008270">
    <property type="term" value="F:zinc ion binding"/>
    <property type="evidence" value="ECO:0007669"/>
    <property type="project" value="UniProtKB-KW"/>
</dbReference>
<dbReference type="PANTHER" id="PTHR24388">
    <property type="entry name" value="ZINC FINGER PROTEIN"/>
    <property type="match status" value="1"/>
</dbReference>
<keyword evidence="3 7" id="KW-0863">Zinc-finger</keyword>
<dbReference type="SMART" id="SM00355">
    <property type="entry name" value="ZnF_C2H2"/>
    <property type="match status" value="10"/>
</dbReference>
<name>A0A4C1VUC4_EUMVA</name>
<protein>
    <submittedName>
        <fullName evidence="9">Zinc finger protein 93</fullName>
    </submittedName>
</protein>
<dbReference type="Pfam" id="PF00096">
    <property type="entry name" value="zf-C2H2"/>
    <property type="match status" value="3"/>
</dbReference>
<keyword evidence="1" id="KW-0479">Metal-binding</keyword>
<keyword evidence="4" id="KW-0862">Zinc</keyword>
<feature type="domain" description="C2H2-type" evidence="8">
    <location>
        <begin position="255"/>
        <end position="283"/>
    </location>
</feature>
<dbReference type="FunFam" id="3.30.160.60:FF:000065">
    <property type="entry name" value="B-cell CLL/lymphoma 6, member B"/>
    <property type="match status" value="1"/>
</dbReference>
<reference evidence="9 10" key="1">
    <citation type="journal article" date="2019" name="Commun. Biol.">
        <title>The bagworm genome reveals a unique fibroin gene that provides high tensile strength.</title>
        <authorList>
            <person name="Kono N."/>
            <person name="Nakamura H."/>
            <person name="Ohtoshi R."/>
            <person name="Tomita M."/>
            <person name="Numata K."/>
            <person name="Arakawa K."/>
        </authorList>
    </citation>
    <scope>NUCLEOTIDE SEQUENCE [LARGE SCALE GENOMIC DNA]</scope>
</reference>
<evidence type="ECO:0000256" key="5">
    <source>
        <dbReference type="ARBA" id="ARBA00023242"/>
    </source>
</evidence>
<feature type="domain" description="C2H2-type" evidence="8">
    <location>
        <begin position="284"/>
        <end position="311"/>
    </location>
</feature>
<dbReference type="FunFam" id="3.30.160.60:FF:000446">
    <property type="entry name" value="Zinc finger protein"/>
    <property type="match status" value="2"/>
</dbReference>